<reference evidence="2" key="1">
    <citation type="submission" date="2016-10" db="EMBL/GenBank/DDBJ databases">
        <authorList>
            <person name="Benchimol M."/>
            <person name="Almeida L.G."/>
            <person name="Vasconcelos A.T."/>
            <person name="Perreira-Neves A."/>
            <person name="Rosa I.A."/>
            <person name="Tasca T."/>
            <person name="Bogo M.R."/>
            <person name="de Souza W."/>
        </authorList>
    </citation>
    <scope>NUCLEOTIDE SEQUENCE [LARGE SCALE GENOMIC DNA]</scope>
    <source>
        <strain evidence="2">K</strain>
    </source>
</reference>
<evidence type="ECO:0000313" key="3">
    <source>
        <dbReference type="Proteomes" id="UP000179807"/>
    </source>
</evidence>
<feature type="domain" description="Ubiquitin-like" evidence="1">
    <location>
        <begin position="356"/>
        <end position="427"/>
    </location>
</feature>
<dbReference type="Gene3D" id="3.10.20.90">
    <property type="entry name" value="Phosphatidylinositol 3-kinase Catalytic Subunit, Chain A, domain 1"/>
    <property type="match status" value="1"/>
</dbReference>
<gene>
    <name evidence="2" type="ORF">TRFO_07971</name>
</gene>
<dbReference type="InterPro" id="IPR000626">
    <property type="entry name" value="Ubiquitin-like_dom"/>
</dbReference>
<keyword evidence="3" id="KW-1185">Reference proteome</keyword>
<name>A0A1J4JS19_9EUKA</name>
<dbReference type="Pfam" id="PF00240">
    <property type="entry name" value="ubiquitin"/>
    <property type="match status" value="1"/>
</dbReference>
<dbReference type="EMBL" id="MLAK01000960">
    <property type="protein sequence ID" value="OHT00308.1"/>
    <property type="molecule type" value="Genomic_DNA"/>
</dbReference>
<dbReference type="SUPFAM" id="SSF54236">
    <property type="entry name" value="Ubiquitin-like"/>
    <property type="match status" value="2"/>
</dbReference>
<dbReference type="Proteomes" id="UP000179807">
    <property type="component" value="Unassembled WGS sequence"/>
</dbReference>
<evidence type="ECO:0000259" key="1">
    <source>
        <dbReference type="PROSITE" id="PS50053"/>
    </source>
</evidence>
<evidence type="ECO:0000313" key="2">
    <source>
        <dbReference type="EMBL" id="OHT00308.1"/>
    </source>
</evidence>
<dbReference type="InterPro" id="IPR029071">
    <property type="entry name" value="Ubiquitin-like_domsf"/>
</dbReference>
<dbReference type="RefSeq" id="XP_068353444.1">
    <property type="nucleotide sequence ID" value="XM_068494012.1"/>
</dbReference>
<dbReference type="PROSITE" id="PS50053">
    <property type="entry name" value="UBIQUITIN_2"/>
    <property type="match status" value="1"/>
</dbReference>
<proteinExistence type="predicted"/>
<dbReference type="CDD" id="cd17039">
    <property type="entry name" value="Ubl_ubiquitin_like"/>
    <property type="match status" value="2"/>
</dbReference>
<accession>A0A1J4JS19</accession>
<comment type="caution">
    <text evidence="2">The sequence shown here is derived from an EMBL/GenBank/DDBJ whole genome shotgun (WGS) entry which is preliminary data.</text>
</comment>
<dbReference type="VEuPathDB" id="TrichDB:TRFO_07971"/>
<protein>
    <recommendedName>
        <fullName evidence="1">Ubiquitin-like domain-containing protein</fullName>
    </recommendedName>
</protein>
<dbReference type="GeneID" id="94828716"/>
<organism evidence="2 3">
    <name type="scientific">Tritrichomonas foetus</name>
    <dbReference type="NCBI Taxonomy" id="1144522"/>
    <lineage>
        <taxon>Eukaryota</taxon>
        <taxon>Metamonada</taxon>
        <taxon>Parabasalia</taxon>
        <taxon>Tritrichomonadida</taxon>
        <taxon>Tritrichomonadidae</taxon>
        <taxon>Tritrichomonas</taxon>
    </lineage>
</organism>
<sequence>MARPFPISLKPIGRQPLTSSVINDTPLQDLLNQLHDPNMSLFHNCEELFNSDEKRLTEFPITINSPFYFLQEKNENAQNLVIQKLTFHNGNNSREVRQDGRVIHACLSSFFRGPWRLIHQGHLININDLPPLGDIYVEQKTENFIDIEITSPDLLGSIIFELPKTATVSDIYTRLKMRYGIEGRYLFKNGLPIDGSIANHINESGFLVLMLLTYPGVAVNHRGHGLIRYGFPYRNATIYDLKKLIRIQKKVPTPWQQLYHRGSVCYDNDLIFDIVKSENDILEFSIERGDTFQISVNGEFVDAQWDFSIADLRTMVGISSPCRTFLGVYPYDPSITVGNALFKANQSIDAWVESTFRIFIYDTFTHQKQEFLVQPGENIRNLRVRLSSIRKLDIDSFKLIFMGTPLRDDQTFHGTRIGKDATINIVK</sequence>
<dbReference type="AlphaFoldDB" id="A0A1J4JS19"/>